<reference evidence="1" key="2">
    <citation type="journal article" date="2021" name="PeerJ">
        <title>Extensive microbial diversity within the chicken gut microbiome revealed by metagenomics and culture.</title>
        <authorList>
            <person name="Gilroy R."/>
            <person name="Ravi A."/>
            <person name="Getino M."/>
            <person name="Pursley I."/>
            <person name="Horton D.L."/>
            <person name="Alikhan N.F."/>
            <person name="Baker D."/>
            <person name="Gharbi K."/>
            <person name="Hall N."/>
            <person name="Watson M."/>
            <person name="Adriaenssens E.M."/>
            <person name="Foster-Nyarko E."/>
            <person name="Jarju S."/>
            <person name="Secka A."/>
            <person name="Antonio M."/>
            <person name="Oren A."/>
            <person name="Chaudhuri R.R."/>
            <person name="La Ragione R."/>
            <person name="Hildebrand F."/>
            <person name="Pallen M.J."/>
        </authorList>
    </citation>
    <scope>NUCLEOTIDE SEQUENCE</scope>
    <source>
        <strain evidence="1">ChiSjej1B19-7085</strain>
    </source>
</reference>
<sequence length="125" mass="14395">MVTINLRGTEYPLLFSLNLQEKIQDRYGDVREITRKMMRYSEAKWLLAQAINEGFKYEEYMDGAPHREMPEDKLGVLTTFADFQDGKIVSALLDALNESLGSDKKKLTRTDLEQQALKMLETAES</sequence>
<proteinExistence type="predicted"/>
<evidence type="ECO:0000313" key="2">
    <source>
        <dbReference type="Proteomes" id="UP000886785"/>
    </source>
</evidence>
<dbReference type="EMBL" id="DVHF01000064">
    <property type="protein sequence ID" value="HIR57131.1"/>
    <property type="molecule type" value="Genomic_DNA"/>
</dbReference>
<reference evidence="1" key="1">
    <citation type="submission" date="2020-10" db="EMBL/GenBank/DDBJ databases">
        <authorList>
            <person name="Gilroy R."/>
        </authorList>
    </citation>
    <scope>NUCLEOTIDE SEQUENCE</scope>
    <source>
        <strain evidence="1">ChiSjej1B19-7085</strain>
    </source>
</reference>
<name>A0A9D1DQG1_9FIRM</name>
<evidence type="ECO:0008006" key="3">
    <source>
        <dbReference type="Google" id="ProtNLM"/>
    </source>
</evidence>
<evidence type="ECO:0000313" key="1">
    <source>
        <dbReference type="EMBL" id="HIR57131.1"/>
    </source>
</evidence>
<protein>
    <recommendedName>
        <fullName evidence="3">Phage protein</fullName>
    </recommendedName>
</protein>
<dbReference type="Proteomes" id="UP000886785">
    <property type="component" value="Unassembled WGS sequence"/>
</dbReference>
<dbReference type="AlphaFoldDB" id="A0A9D1DQG1"/>
<organism evidence="1 2">
    <name type="scientific">Candidatus Gallacutalibacter pullicola</name>
    <dbReference type="NCBI Taxonomy" id="2840830"/>
    <lineage>
        <taxon>Bacteria</taxon>
        <taxon>Bacillati</taxon>
        <taxon>Bacillota</taxon>
        <taxon>Clostridia</taxon>
        <taxon>Eubacteriales</taxon>
        <taxon>Candidatus Gallacutalibacter</taxon>
    </lineage>
</organism>
<gene>
    <name evidence="1" type="ORF">IAA54_05630</name>
</gene>
<comment type="caution">
    <text evidence="1">The sequence shown here is derived from an EMBL/GenBank/DDBJ whole genome shotgun (WGS) entry which is preliminary data.</text>
</comment>
<accession>A0A9D1DQG1</accession>